<name>A0A6J4UHY6_9BACT</name>
<evidence type="ECO:0000256" key="1">
    <source>
        <dbReference type="SAM" id="MobiDB-lite"/>
    </source>
</evidence>
<dbReference type="PANTHER" id="PTHR42912:SF95">
    <property type="entry name" value="METHYLTRANSFERASE TYPE 11 DOMAIN-CONTAINING PROTEIN"/>
    <property type="match status" value="1"/>
</dbReference>
<sequence>MASNHSGGSEPPTLALPGVHPSPNIQKAPDVYERENRAVDPGGKIEAAMAAAAPWDGKVLLDLGAGTGYHLPRFHETAAHVIAVEPHGPSRVRAMARVAALGLERVSVTTGSAERLLLPDASIDVVHARFAYFFGPGCEPGLAELARVIRPCGAAFMIDNDLRTGTFASWLRRSPDWANADPDEIEGFWAGRGFDLTRIASEWRFERREDLDAVVRLEFPPDLAATILMEHPGTSVDYHYALYHRRY</sequence>
<keyword evidence="3" id="KW-0489">Methyltransferase</keyword>
<keyword evidence="3" id="KW-0808">Transferase</keyword>
<dbReference type="SUPFAM" id="SSF53335">
    <property type="entry name" value="S-adenosyl-L-methionine-dependent methyltransferases"/>
    <property type="match status" value="1"/>
</dbReference>
<dbReference type="GO" id="GO:0032259">
    <property type="term" value="P:methylation"/>
    <property type="evidence" value="ECO:0007669"/>
    <property type="project" value="UniProtKB-KW"/>
</dbReference>
<feature type="domain" description="Methyltransferase" evidence="2">
    <location>
        <begin position="61"/>
        <end position="153"/>
    </location>
</feature>
<organism evidence="3">
    <name type="scientific">uncultured Thermomicrobiales bacterium</name>
    <dbReference type="NCBI Taxonomy" id="1645740"/>
    <lineage>
        <taxon>Bacteria</taxon>
        <taxon>Pseudomonadati</taxon>
        <taxon>Thermomicrobiota</taxon>
        <taxon>Thermomicrobia</taxon>
        <taxon>Thermomicrobiales</taxon>
        <taxon>environmental samples</taxon>
    </lineage>
</organism>
<dbReference type="CDD" id="cd02440">
    <property type="entry name" value="AdoMet_MTases"/>
    <property type="match status" value="1"/>
</dbReference>
<evidence type="ECO:0000259" key="2">
    <source>
        <dbReference type="Pfam" id="PF13649"/>
    </source>
</evidence>
<accession>A0A6J4UHY6</accession>
<dbReference type="AlphaFoldDB" id="A0A6J4UHY6"/>
<gene>
    <name evidence="3" type="ORF">AVDCRST_MAG19-655</name>
</gene>
<dbReference type="InterPro" id="IPR041698">
    <property type="entry name" value="Methyltransf_25"/>
</dbReference>
<protein>
    <submittedName>
        <fullName evidence="3">Methyltransferase type 11</fullName>
    </submittedName>
</protein>
<evidence type="ECO:0000313" key="3">
    <source>
        <dbReference type="EMBL" id="CAA9549324.1"/>
    </source>
</evidence>
<dbReference type="GO" id="GO:0008168">
    <property type="term" value="F:methyltransferase activity"/>
    <property type="evidence" value="ECO:0007669"/>
    <property type="project" value="UniProtKB-KW"/>
</dbReference>
<dbReference type="Pfam" id="PF13649">
    <property type="entry name" value="Methyltransf_25"/>
    <property type="match status" value="1"/>
</dbReference>
<feature type="region of interest" description="Disordered" evidence="1">
    <location>
        <begin position="1"/>
        <end position="28"/>
    </location>
</feature>
<dbReference type="EMBL" id="CADCWL010000029">
    <property type="protein sequence ID" value="CAA9549324.1"/>
    <property type="molecule type" value="Genomic_DNA"/>
</dbReference>
<dbReference type="PANTHER" id="PTHR42912">
    <property type="entry name" value="METHYLTRANSFERASE"/>
    <property type="match status" value="1"/>
</dbReference>
<dbReference type="Gene3D" id="3.40.50.150">
    <property type="entry name" value="Vaccinia Virus protein VP39"/>
    <property type="match status" value="1"/>
</dbReference>
<dbReference type="InterPro" id="IPR029063">
    <property type="entry name" value="SAM-dependent_MTases_sf"/>
</dbReference>
<dbReference type="InterPro" id="IPR050508">
    <property type="entry name" value="Methyltransf_Superfamily"/>
</dbReference>
<reference evidence="3" key="1">
    <citation type="submission" date="2020-02" db="EMBL/GenBank/DDBJ databases">
        <authorList>
            <person name="Meier V. D."/>
        </authorList>
    </citation>
    <scope>NUCLEOTIDE SEQUENCE</scope>
    <source>
        <strain evidence="3">AVDCRST_MAG19</strain>
    </source>
</reference>
<proteinExistence type="predicted"/>